<proteinExistence type="inferred from homology"/>
<dbReference type="InterPro" id="IPR027054">
    <property type="entry name" value="ALG2"/>
</dbReference>
<evidence type="ECO:0000256" key="3">
    <source>
        <dbReference type="ARBA" id="ARBA00022679"/>
    </source>
</evidence>
<feature type="domain" description="Glycosyl transferase family 1" evidence="11">
    <location>
        <begin position="209"/>
        <end position="377"/>
    </location>
</feature>
<accession>A0A1I7SMI9</accession>
<keyword evidence="15" id="KW-1185">Reference proteome</keyword>
<evidence type="ECO:0000259" key="11">
    <source>
        <dbReference type="Pfam" id="PF00534"/>
    </source>
</evidence>
<evidence type="ECO:0000256" key="5">
    <source>
        <dbReference type="ARBA" id="ARBA00022824"/>
    </source>
</evidence>
<dbReference type="GO" id="GO:0004378">
    <property type="term" value="F:GDP-Man:Man(1)GlcNAc(2)-PP-Dol alpha-1,3-mannosyltransferase activity"/>
    <property type="evidence" value="ECO:0007669"/>
    <property type="project" value="UniProtKB-UniRule"/>
</dbReference>
<sequence>MKVTFLHPDFGVGGAERLILDAAIAFDNNGHQVEIVTNQFSEVHCFTEALKFKDNIVVAAKWIPRTIFGKFYALLAYIRLCIASLYVIWDKTADVVFLDQISLPLVFFRLARPFFHPKLIFYCHFPDQKLTTRESELKKFYRYFIDGLENKTLGLADKIYVNSLFTKNVCSETFPTIDSSRFDILHPSLNTSVLDETEDVQLDIPDDFEFVFVSLNRYEGKKDHILALRVFNSFKDLVDQKTFAKCLLVFAGGYDPLNSENKTIYNELVQETERFGLSDNVKFYKSPSDAVKVSLLRRAQLLFYTPKGEHFGIVPLESMWLRTPVLALRSGGPIETIDNQKTGYLIEPDADLKQFADVFLKAVRDPELKKRMGEAGRVRVQDNFSFEAFTQKLLETVL</sequence>
<comment type="subcellular location">
    <subcellularLocation>
        <location evidence="10">Endoplasmic reticulum membrane</location>
        <topology evidence="10">Single-pass membrane protein</topology>
    </subcellularLocation>
</comment>
<feature type="domain" description="Glycosyltransferase subfamily 4-like N-terminal" evidence="12">
    <location>
        <begin position="12"/>
        <end position="191"/>
    </location>
</feature>
<keyword evidence="5" id="KW-0256">Endoplasmic reticulum</keyword>
<dbReference type="PANTHER" id="PTHR45918">
    <property type="entry name" value="ALPHA-1,3/1,6-MANNOSYLTRANSFERASE ALG2"/>
    <property type="match status" value="1"/>
</dbReference>
<dbReference type="EC" id="2.4.1.257" evidence="10"/>
<comment type="pathway">
    <text evidence="1 10">Protein modification; protein glycosylation.</text>
</comment>
<name>A0A1I7SMI9_BURXY</name>
<evidence type="ECO:0000256" key="6">
    <source>
        <dbReference type="ARBA" id="ARBA00022989"/>
    </source>
</evidence>
<dbReference type="AlphaFoldDB" id="A0A1I7SMI9"/>
<evidence type="ECO:0000256" key="1">
    <source>
        <dbReference type="ARBA" id="ARBA00004922"/>
    </source>
</evidence>
<dbReference type="InterPro" id="IPR001296">
    <property type="entry name" value="Glyco_trans_1"/>
</dbReference>
<dbReference type="eggNOG" id="KOG0853">
    <property type="taxonomic scope" value="Eukaryota"/>
</dbReference>
<dbReference type="UniPathway" id="UPA00378"/>
<evidence type="ECO:0000256" key="7">
    <source>
        <dbReference type="ARBA" id="ARBA00023136"/>
    </source>
</evidence>
<dbReference type="GO" id="GO:0102704">
    <property type="term" value="F:GDP-Man:Man(2)GlcNAc(2)-PP-Dol alpha-1,6-mannosyltransferase activity"/>
    <property type="evidence" value="ECO:0007669"/>
    <property type="project" value="UniProtKB-UniRule"/>
</dbReference>
<reference evidence="13" key="2">
    <citation type="submission" date="2020-09" db="EMBL/GenBank/DDBJ databases">
        <authorList>
            <person name="Kikuchi T."/>
        </authorList>
    </citation>
    <scope>NUCLEOTIDE SEQUENCE</scope>
    <source>
        <strain evidence="13">Ka4C1</strain>
    </source>
</reference>
<evidence type="ECO:0000313" key="16">
    <source>
        <dbReference type="WBParaSite" id="BXY_1427400.1"/>
    </source>
</evidence>
<protein>
    <recommendedName>
        <fullName evidence="10">Alpha-1,3/1,6-mannosyltransferase ALG2</fullName>
        <ecNumber evidence="10">2.4.1.132</ecNumber>
        <ecNumber evidence="10">2.4.1.257</ecNumber>
    </recommendedName>
    <alternativeName>
        <fullName evidence="10">GDP-Man:Man(1)GlcNAc(2)-PP-Dol alpha-1,3-mannosyltransferase</fullName>
    </alternativeName>
</protein>
<evidence type="ECO:0000256" key="8">
    <source>
        <dbReference type="ARBA" id="ARBA00045103"/>
    </source>
</evidence>
<comment type="similarity">
    <text evidence="10">Belongs to the glycosyltransferase group 1 family.</text>
</comment>
<keyword evidence="7" id="KW-0472">Membrane</keyword>
<comment type="function">
    <text evidence="10">Mannosylates Man(2)GlcNAc(2)-dolichol diphosphate and Man(1)GlcNAc(2)-dolichol diphosphate to form Man(3)GlcNAc(2)-dolichol diphosphate.</text>
</comment>
<reference evidence="16" key="1">
    <citation type="submission" date="2016-11" db="UniProtKB">
        <authorList>
            <consortium name="WormBaseParasite"/>
        </authorList>
    </citation>
    <scope>IDENTIFICATION</scope>
</reference>
<evidence type="ECO:0000259" key="12">
    <source>
        <dbReference type="Pfam" id="PF13439"/>
    </source>
</evidence>
<dbReference type="PANTHER" id="PTHR45918:SF1">
    <property type="entry name" value="ALPHA-1,3_1,6-MANNOSYLTRANSFERASE ALG2"/>
    <property type="match status" value="1"/>
</dbReference>
<dbReference type="WBParaSite" id="BXY_1427400.1">
    <property type="protein sequence ID" value="BXY_1427400.1"/>
    <property type="gene ID" value="BXY_1427400"/>
</dbReference>
<dbReference type="EMBL" id="CAJFCV020000006">
    <property type="protein sequence ID" value="CAG9130240.1"/>
    <property type="molecule type" value="Genomic_DNA"/>
</dbReference>
<dbReference type="Gene3D" id="3.40.50.2000">
    <property type="entry name" value="Glycogen Phosphorylase B"/>
    <property type="match status" value="2"/>
</dbReference>
<dbReference type="Pfam" id="PF00534">
    <property type="entry name" value="Glycos_transf_1"/>
    <property type="match status" value="1"/>
</dbReference>
<dbReference type="EC" id="2.4.1.132" evidence="10"/>
<dbReference type="Proteomes" id="UP000659654">
    <property type="component" value="Unassembled WGS sequence"/>
</dbReference>
<evidence type="ECO:0000256" key="9">
    <source>
        <dbReference type="ARBA" id="ARBA00045104"/>
    </source>
</evidence>
<keyword evidence="2 10" id="KW-0328">Glycosyltransferase</keyword>
<dbReference type="Pfam" id="PF13439">
    <property type="entry name" value="Glyco_transf_4"/>
    <property type="match status" value="1"/>
</dbReference>
<dbReference type="Proteomes" id="UP000095284">
    <property type="component" value="Unplaced"/>
</dbReference>
<dbReference type="Proteomes" id="UP000582659">
    <property type="component" value="Unassembled WGS sequence"/>
</dbReference>
<evidence type="ECO:0000313" key="15">
    <source>
        <dbReference type="Proteomes" id="UP000659654"/>
    </source>
</evidence>
<dbReference type="OrthoDB" id="448893at2759"/>
<evidence type="ECO:0000313" key="13">
    <source>
        <dbReference type="EMBL" id="CAD5234443.1"/>
    </source>
</evidence>
<comment type="catalytic activity">
    <reaction evidence="8 10">
        <text>a beta-D-Man-(1-&gt;4)-beta-D-GlcNAc-(1-&gt;4)-alpha-D-GlcNAc-diphospho-di-trans,poly-cis-dolichol + GDP-alpha-D-mannose = an alpha-D-Man-(1-&gt;3)-beta-D-Man-(1-&gt;4)-beta-D-GlcNAc-(1-&gt;4)-alpha-D-GlcNAc-diphospho-di-trans,poly-cis-dolichol + GDP + H(+)</text>
        <dbReference type="Rhea" id="RHEA:29515"/>
        <dbReference type="Rhea" id="RHEA-COMP:19511"/>
        <dbReference type="Rhea" id="RHEA-COMP:19513"/>
        <dbReference type="ChEBI" id="CHEBI:15378"/>
        <dbReference type="ChEBI" id="CHEBI:57527"/>
        <dbReference type="ChEBI" id="CHEBI:58189"/>
        <dbReference type="ChEBI" id="CHEBI:58472"/>
        <dbReference type="ChEBI" id="CHEBI:132510"/>
        <dbReference type="EC" id="2.4.1.132"/>
    </reaction>
    <physiologicalReaction direction="left-to-right" evidence="8 10">
        <dbReference type="Rhea" id="RHEA:29516"/>
    </physiologicalReaction>
</comment>
<comment type="catalytic activity">
    <reaction evidence="9 10">
        <text>an alpha-D-Man-(1-&gt;3)-beta-D-Man-(1-&gt;4)-beta-D-GlcNAc-(1-&gt;4)-alpha-D-GlcNAc-diphospho-di-trans,poly-cis-dolichol + GDP-alpha-D-mannose = an alpha-D-Man-(1-&gt;3)-[alpha-D-Man-(1-&gt;6)]-beta-D-Man-(1-&gt;4)-beta-D-GlcNAc-(1-&gt;4)-alpha-D-GlcNAc-diphospho-di-trans,poly-cis-dolichol + GDP + H(+)</text>
        <dbReference type="Rhea" id="RHEA:29519"/>
        <dbReference type="Rhea" id="RHEA-COMP:19513"/>
        <dbReference type="Rhea" id="RHEA-COMP:19515"/>
        <dbReference type="ChEBI" id="CHEBI:15378"/>
        <dbReference type="ChEBI" id="CHEBI:57527"/>
        <dbReference type="ChEBI" id="CHEBI:58189"/>
        <dbReference type="ChEBI" id="CHEBI:132510"/>
        <dbReference type="ChEBI" id="CHEBI:132511"/>
        <dbReference type="EC" id="2.4.1.257"/>
    </reaction>
    <physiologicalReaction direction="left-to-right" evidence="9 10">
        <dbReference type="Rhea" id="RHEA:29520"/>
    </physiologicalReaction>
</comment>
<evidence type="ECO:0000313" key="14">
    <source>
        <dbReference type="Proteomes" id="UP000095284"/>
    </source>
</evidence>
<evidence type="ECO:0000256" key="2">
    <source>
        <dbReference type="ARBA" id="ARBA00022676"/>
    </source>
</evidence>
<keyword evidence="3 10" id="KW-0808">Transferase</keyword>
<evidence type="ECO:0000256" key="10">
    <source>
        <dbReference type="RuleBase" id="RU367136"/>
    </source>
</evidence>
<evidence type="ECO:0000256" key="4">
    <source>
        <dbReference type="ARBA" id="ARBA00022692"/>
    </source>
</evidence>
<dbReference type="InterPro" id="IPR028098">
    <property type="entry name" value="Glyco_trans_4-like_N"/>
</dbReference>
<dbReference type="SMR" id="A0A1I7SMI9"/>
<organism evidence="14 16">
    <name type="scientific">Bursaphelenchus xylophilus</name>
    <name type="common">Pinewood nematode worm</name>
    <name type="synonym">Aphelenchoides xylophilus</name>
    <dbReference type="NCBI Taxonomy" id="6326"/>
    <lineage>
        <taxon>Eukaryota</taxon>
        <taxon>Metazoa</taxon>
        <taxon>Ecdysozoa</taxon>
        <taxon>Nematoda</taxon>
        <taxon>Chromadorea</taxon>
        <taxon>Rhabditida</taxon>
        <taxon>Tylenchina</taxon>
        <taxon>Tylenchomorpha</taxon>
        <taxon>Aphelenchoidea</taxon>
        <taxon>Aphelenchoididae</taxon>
        <taxon>Bursaphelenchus</taxon>
    </lineage>
</organism>
<gene>
    <name evidence="13" type="ORF">BXYJ_LOCUS14534</name>
</gene>
<dbReference type="EMBL" id="CAJFDI010000006">
    <property type="protein sequence ID" value="CAD5234443.1"/>
    <property type="molecule type" value="Genomic_DNA"/>
</dbReference>
<keyword evidence="6" id="KW-1133">Transmembrane helix</keyword>
<dbReference type="GO" id="GO:0005789">
    <property type="term" value="C:endoplasmic reticulum membrane"/>
    <property type="evidence" value="ECO:0007669"/>
    <property type="project" value="UniProtKB-SubCell"/>
</dbReference>
<dbReference type="SUPFAM" id="SSF53756">
    <property type="entry name" value="UDP-Glycosyltransferase/glycogen phosphorylase"/>
    <property type="match status" value="1"/>
</dbReference>
<keyword evidence="4" id="KW-0812">Transmembrane</keyword>